<reference evidence="3" key="1">
    <citation type="journal article" date="2019" name="Int. J. Syst. Evol. Microbiol.">
        <title>The Global Catalogue of Microorganisms (GCM) 10K type strain sequencing project: providing services to taxonomists for standard genome sequencing and annotation.</title>
        <authorList>
            <consortium name="The Broad Institute Genomics Platform"/>
            <consortium name="The Broad Institute Genome Sequencing Center for Infectious Disease"/>
            <person name="Wu L."/>
            <person name="Ma J."/>
        </authorList>
    </citation>
    <scope>NUCLEOTIDE SEQUENCE [LARGE SCALE GENOMIC DNA]</scope>
    <source>
        <strain evidence="3">JCM 19134</strain>
    </source>
</reference>
<dbReference type="SUPFAM" id="SSF141371">
    <property type="entry name" value="PilZ domain-like"/>
    <property type="match status" value="1"/>
</dbReference>
<dbReference type="AlphaFoldDB" id="A0AAV3TZR1"/>
<dbReference type="RefSeq" id="WP_345418005.1">
    <property type="nucleotide sequence ID" value="NZ_AP031496.1"/>
</dbReference>
<dbReference type="Proteomes" id="UP001409585">
    <property type="component" value="Unassembled WGS sequence"/>
</dbReference>
<dbReference type="InterPro" id="IPR009875">
    <property type="entry name" value="PilZ_domain"/>
</dbReference>
<dbReference type="Pfam" id="PF07238">
    <property type="entry name" value="PilZ"/>
    <property type="match status" value="1"/>
</dbReference>
<protein>
    <recommendedName>
        <fullName evidence="1">PilZ domain-containing protein</fullName>
    </recommendedName>
</protein>
<keyword evidence="3" id="KW-1185">Reference proteome</keyword>
<sequence>MHERRRFERRPSSIRVEITHGAFGRIVGYARDISDGGASVMLEGELRPPVGTVVSVVFKKVSGQVNEKPVNMQVMHQNKNNIGLMFAPAG</sequence>
<accession>A0AAV3TZR1</accession>
<organism evidence="2 3">
    <name type="scientific">Halioxenophilus aromaticivorans</name>
    <dbReference type="NCBI Taxonomy" id="1306992"/>
    <lineage>
        <taxon>Bacteria</taxon>
        <taxon>Pseudomonadati</taxon>
        <taxon>Pseudomonadota</taxon>
        <taxon>Gammaproteobacteria</taxon>
        <taxon>Alteromonadales</taxon>
        <taxon>Alteromonadaceae</taxon>
        <taxon>Halioxenophilus</taxon>
    </lineage>
</organism>
<evidence type="ECO:0000259" key="1">
    <source>
        <dbReference type="Pfam" id="PF07238"/>
    </source>
</evidence>
<dbReference type="GO" id="GO:0035438">
    <property type="term" value="F:cyclic-di-GMP binding"/>
    <property type="evidence" value="ECO:0007669"/>
    <property type="project" value="InterPro"/>
</dbReference>
<proteinExistence type="predicted"/>
<feature type="domain" description="PilZ" evidence="1">
    <location>
        <begin position="3"/>
        <end position="86"/>
    </location>
</feature>
<dbReference type="Gene3D" id="2.40.10.220">
    <property type="entry name" value="predicted glycosyltransferase like domains"/>
    <property type="match status" value="1"/>
</dbReference>
<dbReference type="EMBL" id="BAABLX010000007">
    <property type="protein sequence ID" value="GAA4934863.1"/>
    <property type="molecule type" value="Genomic_DNA"/>
</dbReference>
<name>A0AAV3TZR1_9ALTE</name>
<evidence type="ECO:0000313" key="3">
    <source>
        <dbReference type="Proteomes" id="UP001409585"/>
    </source>
</evidence>
<gene>
    <name evidence="2" type="ORF">GCM10025791_09980</name>
</gene>
<evidence type="ECO:0000313" key="2">
    <source>
        <dbReference type="EMBL" id="GAA4934863.1"/>
    </source>
</evidence>
<comment type="caution">
    <text evidence="2">The sequence shown here is derived from an EMBL/GenBank/DDBJ whole genome shotgun (WGS) entry which is preliminary data.</text>
</comment>